<reference evidence="2" key="1">
    <citation type="journal article" date="2021" name="PeerJ">
        <title>Extensive microbial diversity within the chicken gut microbiome revealed by metagenomics and culture.</title>
        <authorList>
            <person name="Gilroy R."/>
            <person name="Ravi A."/>
            <person name="Getino M."/>
            <person name="Pursley I."/>
            <person name="Horton D.L."/>
            <person name="Alikhan N.F."/>
            <person name="Baker D."/>
            <person name="Gharbi K."/>
            <person name="Hall N."/>
            <person name="Watson M."/>
            <person name="Adriaenssens E.M."/>
            <person name="Foster-Nyarko E."/>
            <person name="Jarju S."/>
            <person name="Secka A."/>
            <person name="Antonio M."/>
            <person name="Oren A."/>
            <person name="Chaudhuri R.R."/>
            <person name="La Ragione R."/>
            <person name="Hildebrand F."/>
            <person name="Pallen M.J."/>
        </authorList>
    </citation>
    <scope>NUCLEOTIDE SEQUENCE</scope>
    <source>
        <strain evidence="2">ChiHecolR3B27-1887</strain>
    </source>
</reference>
<protein>
    <submittedName>
        <fullName evidence="2">N-acetylmuramoyl-L-alanine amidase</fullName>
    </submittedName>
</protein>
<dbReference type="SUPFAM" id="SSF53187">
    <property type="entry name" value="Zn-dependent exopeptidases"/>
    <property type="match status" value="1"/>
</dbReference>
<dbReference type="GO" id="GO:0008745">
    <property type="term" value="F:N-acetylmuramoyl-L-alanine amidase activity"/>
    <property type="evidence" value="ECO:0007669"/>
    <property type="project" value="InterPro"/>
</dbReference>
<dbReference type="EMBL" id="DXBZ01000028">
    <property type="protein sequence ID" value="HIZ17703.1"/>
    <property type="molecule type" value="Genomic_DNA"/>
</dbReference>
<dbReference type="Proteomes" id="UP000824029">
    <property type="component" value="Unassembled WGS sequence"/>
</dbReference>
<reference evidence="2" key="2">
    <citation type="submission" date="2021-04" db="EMBL/GenBank/DDBJ databases">
        <authorList>
            <person name="Gilroy R."/>
        </authorList>
    </citation>
    <scope>NUCLEOTIDE SEQUENCE</scope>
    <source>
        <strain evidence="2">ChiHecolR3B27-1887</strain>
    </source>
</reference>
<dbReference type="GO" id="GO:0009253">
    <property type="term" value="P:peptidoglycan catabolic process"/>
    <property type="evidence" value="ECO:0007669"/>
    <property type="project" value="InterPro"/>
</dbReference>
<feature type="domain" description="MurNAc-LAA" evidence="1">
    <location>
        <begin position="5"/>
        <end position="154"/>
    </location>
</feature>
<gene>
    <name evidence="2" type="ORF">IAA22_01100</name>
</gene>
<comment type="caution">
    <text evidence="2">The sequence shown here is derived from an EMBL/GenBank/DDBJ whole genome shotgun (WGS) entry which is preliminary data.</text>
</comment>
<sequence length="256" mass="27963">MRLWVCCGHGAGDSGAVGGGYTEAERVRALGRRIKELGGDSVVLMDTSRNWYASRGFETVSIPKGDAVVELHMDSLGTTARGAHVIYKAGFAPDSYDRELAEQVSALFPGRAEILHGRSNLLNCNICARRGINYRLVENGFISNATDRAIFNANIDVLARIYLSAFGIASTDKEEEDMTNDQANQLAEIFRQVTRTDDPSGRGVDMNDHDHIKWIAAGQAAQNERLKAIEEKLEKVVGFIDGFAPATLEAIEAEDD</sequence>
<evidence type="ECO:0000259" key="1">
    <source>
        <dbReference type="Pfam" id="PF01520"/>
    </source>
</evidence>
<evidence type="ECO:0000313" key="2">
    <source>
        <dbReference type="EMBL" id="HIZ17703.1"/>
    </source>
</evidence>
<dbReference type="AlphaFoldDB" id="A0A9D2DIN7"/>
<evidence type="ECO:0000313" key="3">
    <source>
        <dbReference type="Proteomes" id="UP000824029"/>
    </source>
</evidence>
<accession>A0A9D2DIN7</accession>
<dbReference type="Gene3D" id="3.40.630.40">
    <property type="entry name" value="Zn-dependent exopeptidases"/>
    <property type="match status" value="1"/>
</dbReference>
<organism evidence="2 3">
    <name type="scientific">Candidatus Olsenella stercoravium</name>
    <dbReference type="NCBI Taxonomy" id="2838713"/>
    <lineage>
        <taxon>Bacteria</taxon>
        <taxon>Bacillati</taxon>
        <taxon>Actinomycetota</taxon>
        <taxon>Coriobacteriia</taxon>
        <taxon>Coriobacteriales</taxon>
        <taxon>Atopobiaceae</taxon>
        <taxon>Olsenella</taxon>
    </lineage>
</organism>
<proteinExistence type="predicted"/>
<name>A0A9D2DIN7_9ACTN</name>
<dbReference type="Pfam" id="PF01520">
    <property type="entry name" value="Amidase_3"/>
    <property type="match status" value="1"/>
</dbReference>
<dbReference type="InterPro" id="IPR002508">
    <property type="entry name" value="MurNAc-LAA_cat"/>
</dbReference>